<dbReference type="Gene3D" id="2.60.40.1180">
    <property type="entry name" value="Golgi alpha-mannosidase II"/>
    <property type="match status" value="1"/>
</dbReference>
<feature type="site" description="May be important for catalysis" evidence="7">
    <location>
        <position position="292"/>
    </location>
</feature>
<dbReference type="AlphaFoldDB" id="A0A6B1DXI3"/>
<feature type="domain" description="Glycoside hydrolase family 29 N-terminal" evidence="8">
    <location>
        <begin position="2"/>
        <end position="362"/>
    </location>
</feature>
<keyword evidence="4" id="KW-0732">Signal</keyword>
<evidence type="ECO:0000256" key="1">
    <source>
        <dbReference type="ARBA" id="ARBA00004071"/>
    </source>
</evidence>
<dbReference type="GO" id="GO:0005764">
    <property type="term" value="C:lysosome"/>
    <property type="evidence" value="ECO:0007669"/>
    <property type="project" value="TreeGrafter"/>
</dbReference>
<accession>A0A6B1DXI3</accession>
<dbReference type="PIRSF" id="PIRSF001092">
    <property type="entry name" value="Alpha-L-fucosidase"/>
    <property type="match status" value="1"/>
</dbReference>
<dbReference type="Pfam" id="PF01120">
    <property type="entry name" value="Alpha_L_fucos"/>
    <property type="match status" value="1"/>
</dbReference>
<comment type="function">
    <text evidence="1">Alpha-L-fucosidase is responsible for hydrolyzing the alpha-1,6-linked fucose joined to the reducing-end N-acetylglucosamine of the carbohydrate moieties of glycoproteins.</text>
</comment>
<comment type="caution">
    <text evidence="9">The sequence shown here is derived from an EMBL/GenBank/DDBJ whole genome shotgun (WGS) entry which is preliminary data.</text>
</comment>
<dbReference type="GO" id="GO:0004560">
    <property type="term" value="F:alpha-L-fucosidase activity"/>
    <property type="evidence" value="ECO:0007669"/>
    <property type="project" value="InterPro"/>
</dbReference>
<dbReference type="InterPro" id="IPR016286">
    <property type="entry name" value="FUC_metazoa-typ"/>
</dbReference>
<evidence type="ECO:0000313" key="9">
    <source>
        <dbReference type="EMBL" id="MYD91938.1"/>
    </source>
</evidence>
<reference evidence="9" key="1">
    <citation type="submission" date="2019-09" db="EMBL/GenBank/DDBJ databases">
        <title>Characterisation of the sponge microbiome using genome-centric metagenomics.</title>
        <authorList>
            <person name="Engelberts J.P."/>
            <person name="Robbins S.J."/>
            <person name="De Goeij J.M."/>
            <person name="Aranda M."/>
            <person name="Bell S.C."/>
            <person name="Webster N.S."/>
        </authorList>
    </citation>
    <scope>NUCLEOTIDE SEQUENCE</scope>
    <source>
        <strain evidence="9">SB0662_bin_9</strain>
    </source>
</reference>
<evidence type="ECO:0000256" key="3">
    <source>
        <dbReference type="ARBA" id="ARBA00012662"/>
    </source>
</evidence>
<protein>
    <recommendedName>
        <fullName evidence="3">alpha-L-fucosidase</fullName>
        <ecNumber evidence="3">3.2.1.51</ecNumber>
    </recommendedName>
</protein>
<dbReference type="InterPro" id="IPR057739">
    <property type="entry name" value="Glyco_hydro_29_N"/>
</dbReference>
<evidence type="ECO:0000256" key="2">
    <source>
        <dbReference type="ARBA" id="ARBA00007951"/>
    </source>
</evidence>
<dbReference type="EMBL" id="VXPY01000121">
    <property type="protein sequence ID" value="MYD91938.1"/>
    <property type="molecule type" value="Genomic_DNA"/>
</dbReference>
<name>A0A6B1DXI3_9CHLR</name>
<sequence length="463" mass="51690">MQYQPTLESVSQHPVPTWFHNAKLGIFIHWGLYSVPAWAPNSGDLGEVIESGNWADWFTVNAYAEWYANTYRIPGSPTQQHHFATYGHGHAYRDFVGPFNEGAEQWDPGSWADLFKEVGARYVVLTTKHHDGFLLWPSHTPNPYLEGYHARRDLCGELAQAVRGRGLTMAYYYSGGVDWTFTPQVIRSRMDLRAACPQSPEYVAYADAHWRELVDRYETAILWNDIGWPRHHNTNQLFADYYNAMPDGLVNNRFGQHFDASGASQLAPVHHDFTTPEYQQYDSIQEKKWESCRGIGASFGYNRQEGVDQYLSAEALIHSFIDIVSKNGNLLINVGPTADGRIPPMQAERLRSLGAWLAGNGEAIFDSRPWHTAEGSTDRGVDVRYTTRDGDLYAILMDSPGGREFAINGLVATSEARATVLADGTEAALHQTEQGLAFRTDSPLDGAPAHALRISPAPEPAAS</sequence>
<organism evidence="9">
    <name type="scientific">Caldilineaceae bacterium SB0662_bin_9</name>
    <dbReference type="NCBI Taxonomy" id="2605258"/>
    <lineage>
        <taxon>Bacteria</taxon>
        <taxon>Bacillati</taxon>
        <taxon>Chloroflexota</taxon>
        <taxon>Caldilineae</taxon>
        <taxon>Caldilineales</taxon>
        <taxon>Caldilineaceae</taxon>
    </lineage>
</organism>
<dbReference type="PANTHER" id="PTHR10030:SF37">
    <property type="entry name" value="ALPHA-L-FUCOSIDASE-RELATED"/>
    <property type="match status" value="1"/>
</dbReference>
<dbReference type="GO" id="GO:0016139">
    <property type="term" value="P:glycoside catabolic process"/>
    <property type="evidence" value="ECO:0007669"/>
    <property type="project" value="TreeGrafter"/>
</dbReference>
<gene>
    <name evidence="9" type="ORF">F4Y08_16680</name>
</gene>
<comment type="similarity">
    <text evidence="2">Belongs to the glycosyl hydrolase 29 family.</text>
</comment>
<evidence type="ECO:0000256" key="4">
    <source>
        <dbReference type="ARBA" id="ARBA00022729"/>
    </source>
</evidence>
<dbReference type="EC" id="3.2.1.51" evidence="3"/>
<evidence type="ECO:0000259" key="8">
    <source>
        <dbReference type="Pfam" id="PF01120"/>
    </source>
</evidence>
<dbReference type="Gene3D" id="3.20.20.80">
    <property type="entry name" value="Glycosidases"/>
    <property type="match status" value="1"/>
</dbReference>
<keyword evidence="5" id="KW-0378">Hydrolase</keyword>
<dbReference type="GO" id="GO:0006004">
    <property type="term" value="P:fucose metabolic process"/>
    <property type="evidence" value="ECO:0007669"/>
    <property type="project" value="InterPro"/>
</dbReference>
<dbReference type="InterPro" id="IPR013780">
    <property type="entry name" value="Glyco_hydro_b"/>
</dbReference>
<evidence type="ECO:0000256" key="6">
    <source>
        <dbReference type="ARBA" id="ARBA00023295"/>
    </source>
</evidence>
<dbReference type="PANTHER" id="PTHR10030">
    <property type="entry name" value="ALPHA-L-FUCOSIDASE"/>
    <property type="match status" value="1"/>
</dbReference>
<dbReference type="SMART" id="SM00812">
    <property type="entry name" value="Alpha_L_fucos"/>
    <property type="match status" value="1"/>
</dbReference>
<dbReference type="InterPro" id="IPR017853">
    <property type="entry name" value="GH"/>
</dbReference>
<evidence type="ECO:0000256" key="5">
    <source>
        <dbReference type="ARBA" id="ARBA00022801"/>
    </source>
</evidence>
<dbReference type="PRINTS" id="PR00741">
    <property type="entry name" value="GLHYDRLASE29"/>
</dbReference>
<dbReference type="SUPFAM" id="SSF51445">
    <property type="entry name" value="(Trans)glycosidases"/>
    <property type="match status" value="1"/>
</dbReference>
<dbReference type="InterPro" id="IPR000933">
    <property type="entry name" value="Glyco_hydro_29"/>
</dbReference>
<evidence type="ECO:0000256" key="7">
    <source>
        <dbReference type="PIRSR" id="PIRSR001092-1"/>
    </source>
</evidence>
<keyword evidence="6" id="KW-0326">Glycosidase</keyword>
<proteinExistence type="inferred from homology"/>